<organism evidence="1 2">
    <name type="scientific">Trametes coccinea (strain BRFM310)</name>
    <name type="common">Pycnoporus coccineus</name>
    <dbReference type="NCBI Taxonomy" id="1353009"/>
    <lineage>
        <taxon>Eukaryota</taxon>
        <taxon>Fungi</taxon>
        <taxon>Dikarya</taxon>
        <taxon>Basidiomycota</taxon>
        <taxon>Agaricomycotina</taxon>
        <taxon>Agaricomycetes</taxon>
        <taxon>Polyporales</taxon>
        <taxon>Polyporaceae</taxon>
        <taxon>Trametes</taxon>
    </lineage>
</organism>
<dbReference type="AlphaFoldDB" id="A0A1Y2IFH7"/>
<name>A0A1Y2IFH7_TRAC3</name>
<gene>
    <name evidence="1" type="ORF">PYCCODRAFT_733962</name>
</gene>
<evidence type="ECO:0000313" key="2">
    <source>
        <dbReference type="Proteomes" id="UP000193067"/>
    </source>
</evidence>
<keyword evidence="2" id="KW-1185">Reference proteome</keyword>
<reference evidence="1 2" key="1">
    <citation type="journal article" date="2015" name="Biotechnol. Biofuels">
        <title>Enhanced degradation of softwood versus hardwood by the white-rot fungus Pycnoporus coccineus.</title>
        <authorList>
            <person name="Couturier M."/>
            <person name="Navarro D."/>
            <person name="Chevret D."/>
            <person name="Henrissat B."/>
            <person name="Piumi F."/>
            <person name="Ruiz-Duenas F.J."/>
            <person name="Martinez A.T."/>
            <person name="Grigoriev I.V."/>
            <person name="Riley R."/>
            <person name="Lipzen A."/>
            <person name="Berrin J.G."/>
            <person name="Master E.R."/>
            <person name="Rosso M.N."/>
        </authorList>
    </citation>
    <scope>NUCLEOTIDE SEQUENCE [LARGE SCALE GENOMIC DNA]</scope>
    <source>
        <strain evidence="1 2">BRFM310</strain>
    </source>
</reference>
<protein>
    <submittedName>
        <fullName evidence="1">Uncharacterized protein</fullName>
    </submittedName>
</protein>
<evidence type="ECO:0000313" key="1">
    <source>
        <dbReference type="EMBL" id="OSC99857.1"/>
    </source>
</evidence>
<proteinExistence type="predicted"/>
<dbReference type="EMBL" id="KZ084123">
    <property type="protein sequence ID" value="OSC99857.1"/>
    <property type="molecule type" value="Genomic_DNA"/>
</dbReference>
<accession>A0A1Y2IFH7</accession>
<dbReference type="Proteomes" id="UP000193067">
    <property type="component" value="Unassembled WGS sequence"/>
</dbReference>
<sequence length="169" mass="18821">MTNTPRCIWRCSMPPHVTSLGELKQKKSMIHAHRSWRETAYVEYMSRLFAIFTHGNPRPLPSRPLAACQRGRLATREARPETIWIGRTFTRMSENSTESGWTIDRPLHHVQTGGSPGAASVLSPPWVHHLKIASFRARDGDVSALTLPAARSLPQVLLPLSPRALTLGG</sequence>